<protein>
    <recommendedName>
        <fullName evidence="4">Haloacid dehalogenase</fullName>
    </recommendedName>
</protein>
<dbReference type="GeneID" id="20343814"/>
<dbReference type="Proteomes" id="UP000006039">
    <property type="component" value="Unassembled WGS sequence"/>
</dbReference>
<evidence type="ECO:0000313" key="1">
    <source>
        <dbReference type="EMBL" id="EJT78254.1"/>
    </source>
</evidence>
<accession>J3NPZ8</accession>
<dbReference type="EnsemblFungi" id="EJT78254">
    <property type="protein sequence ID" value="EJT78254"/>
    <property type="gene ID" value="GGTG_03356"/>
</dbReference>
<dbReference type="HOGENOM" id="CLU_045011_13_0_1"/>
<dbReference type="EMBL" id="GL385396">
    <property type="protein sequence ID" value="EJT78254.1"/>
    <property type="molecule type" value="Genomic_DNA"/>
</dbReference>
<dbReference type="Gene3D" id="3.40.50.1000">
    <property type="entry name" value="HAD superfamily/HAD-like"/>
    <property type="match status" value="1"/>
</dbReference>
<dbReference type="OrthoDB" id="40579at2759"/>
<dbReference type="InterPro" id="IPR036412">
    <property type="entry name" value="HAD-like_sf"/>
</dbReference>
<reference evidence="2" key="4">
    <citation type="journal article" date="2015" name="G3 (Bethesda)">
        <title>Genome sequences of three phytopathogenic species of the Magnaporthaceae family of fungi.</title>
        <authorList>
            <person name="Okagaki L.H."/>
            <person name="Nunes C.C."/>
            <person name="Sailsbery J."/>
            <person name="Clay B."/>
            <person name="Brown D."/>
            <person name="John T."/>
            <person name="Oh Y."/>
            <person name="Young N."/>
            <person name="Fitzgerald M."/>
            <person name="Haas B.J."/>
            <person name="Zeng Q."/>
            <person name="Young S."/>
            <person name="Adiconis X."/>
            <person name="Fan L."/>
            <person name="Levin J.Z."/>
            <person name="Mitchell T.K."/>
            <person name="Okubara P.A."/>
            <person name="Farman M.L."/>
            <person name="Kohn L.M."/>
            <person name="Birren B."/>
            <person name="Ma L.-J."/>
            <person name="Dean R.A."/>
        </authorList>
    </citation>
    <scope>NUCLEOTIDE SEQUENCE</scope>
    <source>
        <strain evidence="2">R3-111a-1</strain>
    </source>
</reference>
<dbReference type="VEuPathDB" id="FungiDB:GGTG_03356"/>
<reference evidence="2" key="5">
    <citation type="submission" date="2018-04" db="UniProtKB">
        <authorList>
            <consortium name="EnsemblFungi"/>
        </authorList>
    </citation>
    <scope>IDENTIFICATION</scope>
    <source>
        <strain evidence="2">R3-111a-1</strain>
    </source>
</reference>
<dbReference type="STRING" id="644352.J3NPZ8"/>
<dbReference type="Gene3D" id="1.10.150.240">
    <property type="entry name" value="Putative phosphatase, domain 2"/>
    <property type="match status" value="1"/>
</dbReference>
<reference evidence="1" key="2">
    <citation type="submission" date="2010-07" db="EMBL/GenBank/DDBJ databases">
        <authorList>
            <consortium name="The Broad Institute Genome Sequencing Platform"/>
            <consortium name="Broad Institute Genome Sequencing Center for Infectious Disease"/>
            <person name="Ma L.-J."/>
            <person name="Dead R."/>
            <person name="Young S."/>
            <person name="Zeng Q."/>
            <person name="Koehrsen M."/>
            <person name="Alvarado L."/>
            <person name="Berlin A."/>
            <person name="Chapman S.B."/>
            <person name="Chen Z."/>
            <person name="Freedman E."/>
            <person name="Gellesch M."/>
            <person name="Goldberg J."/>
            <person name="Griggs A."/>
            <person name="Gujja S."/>
            <person name="Heilman E.R."/>
            <person name="Heiman D."/>
            <person name="Hepburn T."/>
            <person name="Howarth C."/>
            <person name="Jen D."/>
            <person name="Larson L."/>
            <person name="Mehta T."/>
            <person name="Neiman D."/>
            <person name="Pearson M."/>
            <person name="Roberts A."/>
            <person name="Saif S."/>
            <person name="Shea T."/>
            <person name="Shenoy N."/>
            <person name="Sisk P."/>
            <person name="Stolte C."/>
            <person name="Sykes S."/>
            <person name="Walk T."/>
            <person name="White J."/>
            <person name="Yandava C."/>
            <person name="Haas B."/>
            <person name="Nusbaum C."/>
            <person name="Birren B."/>
        </authorList>
    </citation>
    <scope>NUCLEOTIDE SEQUENCE</scope>
    <source>
        <strain evidence="1">R3-111a-1</strain>
    </source>
</reference>
<dbReference type="InterPro" id="IPR023214">
    <property type="entry name" value="HAD_sf"/>
</dbReference>
<dbReference type="SUPFAM" id="SSF56784">
    <property type="entry name" value="HAD-like"/>
    <property type="match status" value="1"/>
</dbReference>
<dbReference type="PANTHER" id="PTHR18901">
    <property type="entry name" value="2-DEOXYGLUCOSE-6-PHOSPHATE PHOSPHATASE 2"/>
    <property type="match status" value="1"/>
</dbReference>
<dbReference type="eggNOG" id="KOG2914">
    <property type="taxonomic scope" value="Eukaryota"/>
</dbReference>
<evidence type="ECO:0000313" key="3">
    <source>
        <dbReference type="Proteomes" id="UP000006039"/>
    </source>
</evidence>
<gene>
    <name evidence="2" type="primary">20343814</name>
    <name evidence="1" type="ORF">GGTG_03356</name>
</gene>
<evidence type="ECO:0000313" key="2">
    <source>
        <dbReference type="EnsemblFungi" id="EJT78254"/>
    </source>
</evidence>
<dbReference type="AlphaFoldDB" id="J3NPZ8"/>
<dbReference type="GO" id="GO:0016791">
    <property type="term" value="F:phosphatase activity"/>
    <property type="evidence" value="ECO:0007669"/>
    <property type="project" value="TreeGrafter"/>
</dbReference>
<proteinExistence type="predicted"/>
<reference evidence="1" key="3">
    <citation type="submission" date="2010-09" db="EMBL/GenBank/DDBJ databases">
        <title>Annotation of Gaeumannomyces graminis var. tritici R3-111a-1.</title>
        <authorList>
            <consortium name="The Broad Institute Genome Sequencing Platform"/>
            <person name="Ma L.-J."/>
            <person name="Dead R."/>
            <person name="Young S.K."/>
            <person name="Zeng Q."/>
            <person name="Gargeya S."/>
            <person name="Fitzgerald M."/>
            <person name="Haas B."/>
            <person name="Abouelleil A."/>
            <person name="Alvarado L."/>
            <person name="Arachchi H.M."/>
            <person name="Berlin A."/>
            <person name="Brown A."/>
            <person name="Chapman S.B."/>
            <person name="Chen Z."/>
            <person name="Dunbar C."/>
            <person name="Freedman E."/>
            <person name="Gearin G."/>
            <person name="Gellesch M."/>
            <person name="Goldberg J."/>
            <person name="Griggs A."/>
            <person name="Gujja S."/>
            <person name="Heiman D."/>
            <person name="Howarth C."/>
            <person name="Larson L."/>
            <person name="Lui A."/>
            <person name="MacDonald P.J.P."/>
            <person name="Mehta T."/>
            <person name="Montmayeur A."/>
            <person name="Murphy C."/>
            <person name="Neiman D."/>
            <person name="Pearson M."/>
            <person name="Priest M."/>
            <person name="Roberts A."/>
            <person name="Saif S."/>
            <person name="Shea T."/>
            <person name="Shenoy N."/>
            <person name="Sisk P."/>
            <person name="Stolte C."/>
            <person name="Sykes S."/>
            <person name="Yandava C."/>
            <person name="Wortman J."/>
            <person name="Nusbaum C."/>
            <person name="Birren B."/>
        </authorList>
    </citation>
    <scope>NUCLEOTIDE SEQUENCE</scope>
    <source>
        <strain evidence="1">R3-111a-1</strain>
    </source>
</reference>
<keyword evidence="3" id="KW-1185">Reference proteome</keyword>
<sequence length="293" mass="31237">MAPRNEILAKYGRPNLPWHIKAQMMGRPGMEAGMIYWAWAELTITPEEHAAELAAHQREIFPSAAPLPGVEKLLGDLSDTHQGGGGGGHRVHLALATSSSRASLPLKTSHLPPTLFAAFEVVVAGDDERVSADRGKPLPNISIYLAALRGLNESLLPLIDDDDGEEHVQGVEAARRAGMRGVWCPHPMLERELGGVGGHAEVLAGLTGAAGADFEANTLGEIGDGWGEYLPSLENFPFAKYGIVLAEKDTSPSEESGVTVQDFEFARMLYGCLSKVAAKQICVANTNDASKPI</sequence>
<organism evidence="1">
    <name type="scientific">Gaeumannomyces tritici (strain R3-111a-1)</name>
    <name type="common">Wheat and barley take-all root rot fungus</name>
    <name type="synonym">Gaeumannomyces graminis var. tritici</name>
    <dbReference type="NCBI Taxonomy" id="644352"/>
    <lineage>
        <taxon>Eukaryota</taxon>
        <taxon>Fungi</taxon>
        <taxon>Dikarya</taxon>
        <taxon>Ascomycota</taxon>
        <taxon>Pezizomycotina</taxon>
        <taxon>Sordariomycetes</taxon>
        <taxon>Sordariomycetidae</taxon>
        <taxon>Magnaporthales</taxon>
        <taxon>Magnaporthaceae</taxon>
        <taxon>Gaeumannomyces</taxon>
    </lineage>
</organism>
<dbReference type="RefSeq" id="XP_009219399.1">
    <property type="nucleotide sequence ID" value="XM_009221135.1"/>
</dbReference>
<dbReference type="PANTHER" id="PTHR18901:SF38">
    <property type="entry name" value="PSEUDOURIDINE-5'-PHOSPHATASE"/>
    <property type="match status" value="1"/>
</dbReference>
<reference evidence="3" key="1">
    <citation type="submission" date="2010-07" db="EMBL/GenBank/DDBJ databases">
        <title>The genome sequence of Gaeumannomyces graminis var. tritici strain R3-111a-1.</title>
        <authorList>
            <consortium name="The Broad Institute Genome Sequencing Platform"/>
            <person name="Ma L.-J."/>
            <person name="Dead R."/>
            <person name="Young S."/>
            <person name="Zeng Q."/>
            <person name="Koehrsen M."/>
            <person name="Alvarado L."/>
            <person name="Berlin A."/>
            <person name="Chapman S.B."/>
            <person name="Chen Z."/>
            <person name="Freedman E."/>
            <person name="Gellesch M."/>
            <person name="Goldberg J."/>
            <person name="Griggs A."/>
            <person name="Gujja S."/>
            <person name="Heilman E.R."/>
            <person name="Heiman D."/>
            <person name="Hepburn T."/>
            <person name="Howarth C."/>
            <person name="Jen D."/>
            <person name="Larson L."/>
            <person name="Mehta T."/>
            <person name="Neiman D."/>
            <person name="Pearson M."/>
            <person name="Roberts A."/>
            <person name="Saif S."/>
            <person name="Shea T."/>
            <person name="Shenoy N."/>
            <person name="Sisk P."/>
            <person name="Stolte C."/>
            <person name="Sykes S."/>
            <person name="Walk T."/>
            <person name="White J."/>
            <person name="Yandava C."/>
            <person name="Haas B."/>
            <person name="Nusbaum C."/>
            <person name="Birren B."/>
        </authorList>
    </citation>
    <scope>NUCLEOTIDE SEQUENCE [LARGE SCALE GENOMIC DNA]</scope>
    <source>
        <strain evidence="3">R3-111a-1</strain>
    </source>
</reference>
<name>J3NPZ8_GAET3</name>
<evidence type="ECO:0008006" key="4">
    <source>
        <dbReference type="Google" id="ProtNLM"/>
    </source>
</evidence>
<dbReference type="InterPro" id="IPR023198">
    <property type="entry name" value="PGP-like_dom2"/>
</dbReference>